<dbReference type="Proteomes" id="UP000265520">
    <property type="component" value="Unassembled WGS sequence"/>
</dbReference>
<dbReference type="AlphaFoldDB" id="A0A392PYR1"/>
<accession>A0A392PYR1</accession>
<keyword evidence="2" id="KW-1185">Reference proteome</keyword>
<reference evidence="1 2" key="1">
    <citation type="journal article" date="2018" name="Front. Plant Sci.">
        <title>Red Clover (Trifolium pratense) and Zigzag Clover (T. medium) - A Picture of Genomic Similarities and Differences.</title>
        <authorList>
            <person name="Dluhosova J."/>
            <person name="Istvanek J."/>
            <person name="Nedelnik J."/>
            <person name="Repkova J."/>
        </authorList>
    </citation>
    <scope>NUCLEOTIDE SEQUENCE [LARGE SCALE GENOMIC DNA]</scope>
    <source>
        <strain evidence="2">cv. 10/8</strain>
        <tissue evidence="1">Leaf</tissue>
    </source>
</reference>
<protein>
    <submittedName>
        <fullName evidence="1">Cationic amino acid transporter 1-like</fullName>
    </submittedName>
</protein>
<comment type="caution">
    <text evidence="1">The sequence shown here is derived from an EMBL/GenBank/DDBJ whole genome shotgun (WGS) entry which is preliminary data.</text>
</comment>
<sequence length="126" mass="14204">CSRKKPVVALSTCEAEYIAASLSACQGVWLKNLLEEISEVKCNSVTLKVDNLSAINLAKNPIAHGKSKHIEMRFHYLRERVSNGTLKLEHCRTDLQVADLLTKAMTVETFKRLRNLMCIKSLDNMN</sequence>
<dbReference type="CDD" id="cd09272">
    <property type="entry name" value="RNase_HI_RT_Ty1"/>
    <property type="match status" value="1"/>
</dbReference>
<proteinExistence type="predicted"/>
<dbReference type="PANTHER" id="PTHR11439">
    <property type="entry name" value="GAG-POL-RELATED RETROTRANSPOSON"/>
    <property type="match status" value="1"/>
</dbReference>
<dbReference type="EMBL" id="LXQA010099488">
    <property type="protein sequence ID" value="MCI16115.1"/>
    <property type="molecule type" value="Genomic_DNA"/>
</dbReference>
<name>A0A392PYR1_9FABA</name>
<evidence type="ECO:0000313" key="1">
    <source>
        <dbReference type="EMBL" id="MCI16115.1"/>
    </source>
</evidence>
<feature type="non-terminal residue" evidence="1">
    <location>
        <position position="1"/>
    </location>
</feature>
<organism evidence="1 2">
    <name type="scientific">Trifolium medium</name>
    <dbReference type="NCBI Taxonomy" id="97028"/>
    <lineage>
        <taxon>Eukaryota</taxon>
        <taxon>Viridiplantae</taxon>
        <taxon>Streptophyta</taxon>
        <taxon>Embryophyta</taxon>
        <taxon>Tracheophyta</taxon>
        <taxon>Spermatophyta</taxon>
        <taxon>Magnoliopsida</taxon>
        <taxon>eudicotyledons</taxon>
        <taxon>Gunneridae</taxon>
        <taxon>Pentapetalae</taxon>
        <taxon>rosids</taxon>
        <taxon>fabids</taxon>
        <taxon>Fabales</taxon>
        <taxon>Fabaceae</taxon>
        <taxon>Papilionoideae</taxon>
        <taxon>50 kb inversion clade</taxon>
        <taxon>NPAAA clade</taxon>
        <taxon>Hologalegina</taxon>
        <taxon>IRL clade</taxon>
        <taxon>Trifolieae</taxon>
        <taxon>Trifolium</taxon>
    </lineage>
</organism>
<evidence type="ECO:0000313" key="2">
    <source>
        <dbReference type="Proteomes" id="UP000265520"/>
    </source>
</evidence>
<dbReference type="PANTHER" id="PTHR11439:SF515">
    <property type="entry name" value="GAG-POL POLYPROTEIN"/>
    <property type="match status" value="1"/>
</dbReference>